<evidence type="ECO:0000313" key="2">
    <source>
        <dbReference type="Proteomes" id="UP000634136"/>
    </source>
</evidence>
<keyword evidence="2" id="KW-1185">Reference proteome</keyword>
<protein>
    <submittedName>
        <fullName evidence="1">Uncharacterized protein</fullName>
    </submittedName>
</protein>
<sequence>MKLNPRVLSHLLSVPSEGIKLYSTCGEIEFESYGKSGFIWELTGKHCHVLDPNKLSPDDRILLHLVNQVVIPKLNKSNPATHLEIFYMWCISKLCLLDLPFIILRHMTLALKQKGKLPYGMVITKIAQYMGIDMSSYDFEIAKAQANYDLRLLLNMGYLKIGNDPTVSIKTPHHALPDGSILQKLLAVNENMQSQNEKTLYRLEQIHILVHKAVMNPPKPMPPIKISLDVPAPIIDDLD</sequence>
<proteinExistence type="predicted"/>
<name>A0A834SIC5_9FABA</name>
<dbReference type="EMBL" id="JAAIUW010000013">
    <property type="protein sequence ID" value="KAF7802888.1"/>
    <property type="molecule type" value="Genomic_DNA"/>
</dbReference>
<dbReference type="AlphaFoldDB" id="A0A834SIC5"/>
<comment type="caution">
    <text evidence="1">The sequence shown here is derived from an EMBL/GenBank/DDBJ whole genome shotgun (WGS) entry which is preliminary data.</text>
</comment>
<gene>
    <name evidence="1" type="ORF">G2W53_041999</name>
</gene>
<organism evidence="1 2">
    <name type="scientific">Senna tora</name>
    <dbReference type="NCBI Taxonomy" id="362788"/>
    <lineage>
        <taxon>Eukaryota</taxon>
        <taxon>Viridiplantae</taxon>
        <taxon>Streptophyta</taxon>
        <taxon>Embryophyta</taxon>
        <taxon>Tracheophyta</taxon>
        <taxon>Spermatophyta</taxon>
        <taxon>Magnoliopsida</taxon>
        <taxon>eudicotyledons</taxon>
        <taxon>Gunneridae</taxon>
        <taxon>Pentapetalae</taxon>
        <taxon>rosids</taxon>
        <taxon>fabids</taxon>
        <taxon>Fabales</taxon>
        <taxon>Fabaceae</taxon>
        <taxon>Caesalpinioideae</taxon>
        <taxon>Cassia clade</taxon>
        <taxon>Senna</taxon>
    </lineage>
</organism>
<dbReference type="Proteomes" id="UP000634136">
    <property type="component" value="Unassembled WGS sequence"/>
</dbReference>
<dbReference type="OrthoDB" id="848707at2759"/>
<accession>A0A834SIC5</accession>
<reference evidence="1" key="1">
    <citation type="submission" date="2020-09" db="EMBL/GenBank/DDBJ databases">
        <title>Genome-Enabled Discovery of Anthraquinone Biosynthesis in Senna tora.</title>
        <authorList>
            <person name="Kang S.-H."/>
            <person name="Pandey R.P."/>
            <person name="Lee C.-M."/>
            <person name="Sim J.-S."/>
            <person name="Jeong J.-T."/>
            <person name="Choi B.-S."/>
            <person name="Jung M."/>
            <person name="Ginzburg D."/>
            <person name="Zhao K."/>
            <person name="Won S.Y."/>
            <person name="Oh T.-J."/>
            <person name="Yu Y."/>
            <person name="Kim N.-H."/>
            <person name="Lee O.R."/>
            <person name="Lee T.-H."/>
            <person name="Bashyal P."/>
            <person name="Kim T.-S."/>
            <person name="Lee W.-H."/>
            <person name="Kawkins C."/>
            <person name="Kim C.-K."/>
            <person name="Kim J.S."/>
            <person name="Ahn B.O."/>
            <person name="Rhee S.Y."/>
            <person name="Sohng J.K."/>
        </authorList>
    </citation>
    <scope>NUCLEOTIDE SEQUENCE</scope>
    <source>
        <tissue evidence="1">Leaf</tissue>
    </source>
</reference>
<evidence type="ECO:0000313" key="1">
    <source>
        <dbReference type="EMBL" id="KAF7802888.1"/>
    </source>
</evidence>